<dbReference type="EMBL" id="LNYP01000004">
    <property type="protein sequence ID" value="KTD44075.1"/>
    <property type="molecule type" value="Genomic_DNA"/>
</dbReference>
<name>A0A0W0XHG7_9GAMM</name>
<reference evidence="2 3" key="1">
    <citation type="submission" date="2015-11" db="EMBL/GenBank/DDBJ databases">
        <title>Genomic analysis of 38 Legionella species identifies large and diverse effector repertoires.</title>
        <authorList>
            <person name="Burstein D."/>
            <person name="Amaro F."/>
            <person name="Zusman T."/>
            <person name="Lifshitz Z."/>
            <person name="Cohen O."/>
            <person name="Gilbert J.A."/>
            <person name="Pupko T."/>
            <person name="Shuman H.A."/>
            <person name="Segal G."/>
        </authorList>
    </citation>
    <scope>NUCLEOTIDE SEQUENCE [LARGE SCALE GENOMIC DNA]</scope>
    <source>
        <strain evidence="2 3">Oak Ridge-10</strain>
    </source>
</reference>
<dbReference type="Proteomes" id="UP000054858">
    <property type="component" value="Unassembled WGS sequence"/>
</dbReference>
<evidence type="ECO:0000313" key="3">
    <source>
        <dbReference type="Proteomes" id="UP000054858"/>
    </source>
</evidence>
<protein>
    <submittedName>
        <fullName evidence="2">Uncharacterized protein</fullName>
    </submittedName>
</protein>
<comment type="caution">
    <text evidence="2">The sequence shown here is derived from an EMBL/GenBank/DDBJ whole genome shotgun (WGS) entry which is preliminary data.</text>
</comment>
<keyword evidence="1" id="KW-1133">Transmembrane helix</keyword>
<keyword evidence="1" id="KW-0812">Transmembrane</keyword>
<feature type="transmembrane region" description="Helical" evidence="1">
    <location>
        <begin position="23"/>
        <end position="42"/>
    </location>
</feature>
<gene>
    <name evidence="2" type="ORF">Loak_0217</name>
</gene>
<sequence length="59" mass="6942">MALGLSADAICQREVELKTIKRALIALMESIWLFFYIMYYNFTCKRPMEEQHGPANQKE</sequence>
<dbReference type="AlphaFoldDB" id="A0A0W0XHG7"/>
<evidence type="ECO:0000256" key="1">
    <source>
        <dbReference type="SAM" id="Phobius"/>
    </source>
</evidence>
<accession>A0A0W0XHG7</accession>
<proteinExistence type="predicted"/>
<evidence type="ECO:0000313" key="2">
    <source>
        <dbReference type="EMBL" id="KTD44075.1"/>
    </source>
</evidence>
<keyword evidence="1" id="KW-0472">Membrane</keyword>
<organism evidence="2 3">
    <name type="scientific">Legionella oakridgensis</name>
    <dbReference type="NCBI Taxonomy" id="29423"/>
    <lineage>
        <taxon>Bacteria</taxon>
        <taxon>Pseudomonadati</taxon>
        <taxon>Pseudomonadota</taxon>
        <taxon>Gammaproteobacteria</taxon>
        <taxon>Legionellales</taxon>
        <taxon>Legionellaceae</taxon>
        <taxon>Legionella</taxon>
    </lineage>
</organism>